<evidence type="ECO:0000259" key="1">
    <source>
        <dbReference type="Pfam" id="PF01370"/>
    </source>
</evidence>
<dbReference type="Gene3D" id="3.40.50.720">
    <property type="entry name" value="NAD(P)-binding Rossmann-like Domain"/>
    <property type="match status" value="1"/>
</dbReference>
<name>A0ABQ4JH97_9ACTN</name>
<dbReference type="Proteomes" id="UP000653076">
    <property type="component" value="Unassembled WGS sequence"/>
</dbReference>
<dbReference type="RefSeq" id="WP_239098526.1">
    <property type="nucleotide sequence ID" value="NZ_BOPC01000056.1"/>
</dbReference>
<dbReference type="PANTHER" id="PTHR43245">
    <property type="entry name" value="BIFUNCTIONAL POLYMYXIN RESISTANCE PROTEIN ARNA"/>
    <property type="match status" value="1"/>
</dbReference>
<dbReference type="InterPro" id="IPR050177">
    <property type="entry name" value="Lipid_A_modif_metabolic_enz"/>
</dbReference>
<sequence>MSKILILGGTRFIGRHIVEQCITRDDDITLLYRGRSPSPFSGIVRHILTDRRAPTPEAAAILAEPWDTVIDTSAHDLDDLRPVLPLLTDIRRYVLISSCGVYRRDPGSHGLTERSPTIPADASHPVRASATRKLRCERYLERRLARQDVPLLIVRLGLVIGRYDDSERLAYWLERALRGGDVLVPMSDDQALQLIDATDVARFIRTAVDRQVTGIVNVAGPTTNAHTLVDTILTHAGRAATACHVGEEFALAHGIRPWTEIRSGSPPPALNSPS</sequence>
<evidence type="ECO:0000313" key="3">
    <source>
        <dbReference type="Proteomes" id="UP000653076"/>
    </source>
</evidence>
<dbReference type="InterPro" id="IPR036291">
    <property type="entry name" value="NAD(P)-bd_dom_sf"/>
</dbReference>
<protein>
    <recommendedName>
        <fullName evidence="1">NAD-dependent epimerase/dehydratase domain-containing protein</fullName>
    </recommendedName>
</protein>
<evidence type="ECO:0000313" key="2">
    <source>
        <dbReference type="EMBL" id="GIJ28852.1"/>
    </source>
</evidence>
<gene>
    <name evidence="2" type="ORF">Vqi01_40140</name>
</gene>
<dbReference type="EMBL" id="BOPC01000056">
    <property type="protein sequence ID" value="GIJ28852.1"/>
    <property type="molecule type" value="Genomic_DNA"/>
</dbReference>
<proteinExistence type="predicted"/>
<dbReference type="PANTHER" id="PTHR43245:SF13">
    <property type="entry name" value="UDP-D-APIOSE_UDP-D-XYLOSE SYNTHASE 2"/>
    <property type="match status" value="1"/>
</dbReference>
<dbReference type="InterPro" id="IPR001509">
    <property type="entry name" value="Epimerase_deHydtase"/>
</dbReference>
<dbReference type="SUPFAM" id="SSF51735">
    <property type="entry name" value="NAD(P)-binding Rossmann-fold domains"/>
    <property type="match status" value="1"/>
</dbReference>
<accession>A0ABQ4JH97</accession>
<comment type="caution">
    <text evidence="2">The sequence shown here is derived from an EMBL/GenBank/DDBJ whole genome shotgun (WGS) entry which is preliminary data.</text>
</comment>
<keyword evidence="3" id="KW-1185">Reference proteome</keyword>
<dbReference type="Pfam" id="PF01370">
    <property type="entry name" value="Epimerase"/>
    <property type="match status" value="1"/>
</dbReference>
<organism evidence="2 3">
    <name type="scientific">Micromonospora qiuiae</name>
    <dbReference type="NCBI Taxonomy" id="502268"/>
    <lineage>
        <taxon>Bacteria</taxon>
        <taxon>Bacillati</taxon>
        <taxon>Actinomycetota</taxon>
        <taxon>Actinomycetes</taxon>
        <taxon>Micromonosporales</taxon>
        <taxon>Micromonosporaceae</taxon>
        <taxon>Micromonospora</taxon>
    </lineage>
</organism>
<feature type="domain" description="NAD-dependent epimerase/dehydratase" evidence="1">
    <location>
        <begin position="4"/>
        <end position="219"/>
    </location>
</feature>
<reference evidence="2 3" key="1">
    <citation type="submission" date="2021-01" db="EMBL/GenBank/DDBJ databases">
        <title>Whole genome shotgun sequence of Verrucosispora qiuiae NBRC 106684.</title>
        <authorList>
            <person name="Komaki H."/>
            <person name="Tamura T."/>
        </authorList>
    </citation>
    <scope>NUCLEOTIDE SEQUENCE [LARGE SCALE GENOMIC DNA]</scope>
    <source>
        <strain evidence="2 3">NBRC 106684</strain>
    </source>
</reference>